<dbReference type="InterPro" id="IPR017853">
    <property type="entry name" value="GH"/>
</dbReference>
<name>A0AAE3VED7_9BACT</name>
<sequence>MADRISIDFSKTTGRTIKPLHGVNRPDPQYWGKHERLAEIGVPFARLHDVGGAFGRNLLVDIPNLFRDFTADVNAPESYDFTFTDAYLKVLVDSGIEPFFRLGVTIENFQVLKAYTIFPPKDLQKWAEICEHVVRHYTEGWANGFHYTIRYWEIWNEPDNPDCWQGTTDEFCELYVVAARHLKKCFPQLKIGGFASSGFYEITRPTMNKYMVRMMPFFNRFMDFITTPANACPLDFFSFHLYSTDPKEIGVHANYARKRLDDAGFQHTELSVNEWNYVRRDETSAKWGGEHVLKKEMPGAAFTAAELCVMQDSPVDTAMYYCAYSQSGYCGLFYFPSLLPTPAFFALKAFNEVYKLKNEVLASTDGDELYVCASSTGNTSNTSSASSSCSDVQDATAAAKVALIVSNSTEDRALTIDLAGVSRADCHAYILDADHCVLTEIPLPKDGPLPLKGLSVLLILAGKELAPSPNLPDPSICFSRLIPRKA</sequence>
<keyword evidence="3" id="KW-0326">Glycosidase</keyword>
<keyword evidence="6" id="KW-1185">Reference proteome</keyword>
<dbReference type="RefSeq" id="WP_307260289.1">
    <property type="nucleotide sequence ID" value="NZ_JAUSVL010000001.1"/>
</dbReference>
<evidence type="ECO:0000256" key="1">
    <source>
        <dbReference type="ARBA" id="ARBA00008875"/>
    </source>
</evidence>
<dbReference type="Pfam" id="PF01229">
    <property type="entry name" value="Glyco_hydro_39"/>
    <property type="match status" value="1"/>
</dbReference>
<evidence type="ECO:0000313" key="5">
    <source>
        <dbReference type="EMBL" id="MDQ0288950.1"/>
    </source>
</evidence>
<dbReference type="InterPro" id="IPR049166">
    <property type="entry name" value="GH39_cat"/>
</dbReference>
<accession>A0AAE3VED7</accession>
<dbReference type="PANTHER" id="PTHR12631:SF10">
    <property type="entry name" value="BETA-XYLOSIDASE-LIKE PROTEIN-RELATED"/>
    <property type="match status" value="1"/>
</dbReference>
<comment type="similarity">
    <text evidence="1">Belongs to the glycosyl hydrolase 39 family.</text>
</comment>
<dbReference type="EMBL" id="JAUSVL010000001">
    <property type="protein sequence ID" value="MDQ0288950.1"/>
    <property type="molecule type" value="Genomic_DNA"/>
</dbReference>
<reference evidence="5" key="1">
    <citation type="submission" date="2023-07" db="EMBL/GenBank/DDBJ databases">
        <title>Genomic Encyclopedia of Type Strains, Phase IV (KMG-IV): sequencing the most valuable type-strain genomes for metagenomic binning, comparative biology and taxonomic classification.</title>
        <authorList>
            <person name="Goeker M."/>
        </authorList>
    </citation>
    <scope>NUCLEOTIDE SEQUENCE</scope>
    <source>
        <strain evidence="5">DSM 24202</strain>
    </source>
</reference>
<dbReference type="PANTHER" id="PTHR12631">
    <property type="entry name" value="ALPHA-L-IDURONIDASE"/>
    <property type="match status" value="1"/>
</dbReference>
<evidence type="ECO:0000256" key="2">
    <source>
        <dbReference type="ARBA" id="ARBA00022801"/>
    </source>
</evidence>
<comment type="caution">
    <text evidence="5">The sequence shown here is derived from an EMBL/GenBank/DDBJ whole genome shotgun (WGS) entry which is preliminary data.</text>
</comment>
<evidence type="ECO:0000256" key="3">
    <source>
        <dbReference type="ARBA" id="ARBA00023295"/>
    </source>
</evidence>
<dbReference type="Proteomes" id="UP001238163">
    <property type="component" value="Unassembled WGS sequence"/>
</dbReference>
<evidence type="ECO:0000259" key="4">
    <source>
        <dbReference type="Pfam" id="PF01229"/>
    </source>
</evidence>
<dbReference type="AlphaFoldDB" id="A0AAE3VED7"/>
<protein>
    <recommendedName>
        <fullName evidence="4">Glycosyl hydrolases family 39 N-terminal catalytic domain-containing protein</fullName>
    </recommendedName>
</protein>
<dbReference type="InterPro" id="IPR051923">
    <property type="entry name" value="Glycosyl_Hydrolase_39"/>
</dbReference>
<gene>
    <name evidence="5" type="ORF">J3R75_001057</name>
</gene>
<proteinExistence type="inferred from homology"/>
<keyword evidence="2" id="KW-0378">Hydrolase</keyword>
<dbReference type="GO" id="GO:0004553">
    <property type="term" value="F:hydrolase activity, hydrolyzing O-glycosyl compounds"/>
    <property type="evidence" value="ECO:0007669"/>
    <property type="project" value="TreeGrafter"/>
</dbReference>
<dbReference type="Gene3D" id="3.20.20.80">
    <property type="entry name" value="Glycosidases"/>
    <property type="match status" value="1"/>
</dbReference>
<dbReference type="SUPFAM" id="SSF51445">
    <property type="entry name" value="(Trans)glycosidases"/>
    <property type="match status" value="1"/>
</dbReference>
<feature type="domain" description="Glycosyl hydrolases family 39 N-terminal catalytic" evidence="4">
    <location>
        <begin position="60"/>
        <end position="246"/>
    </location>
</feature>
<organism evidence="5 6">
    <name type="scientific">Oligosphaera ethanolica</name>
    <dbReference type="NCBI Taxonomy" id="760260"/>
    <lineage>
        <taxon>Bacteria</taxon>
        <taxon>Pseudomonadati</taxon>
        <taxon>Lentisphaerota</taxon>
        <taxon>Oligosphaeria</taxon>
        <taxon>Oligosphaerales</taxon>
        <taxon>Oligosphaeraceae</taxon>
        <taxon>Oligosphaera</taxon>
    </lineage>
</organism>
<evidence type="ECO:0000313" key="6">
    <source>
        <dbReference type="Proteomes" id="UP001238163"/>
    </source>
</evidence>